<feature type="compositionally biased region" description="Acidic residues" evidence="1">
    <location>
        <begin position="686"/>
        <end position="696"/>
    </location>
</feature>
<feature type="compositionally biased region" description="Acidic residues" evidence="1">
    <location>
        <begin position="442"/>
        <end position="454"/>
    </location>
</feature>
<dbReference type="EMBL" id="ML742125">
    <property type="protein sequence ID" value="KAE8149372.1"/>
    <property type="molecule type" value="Genomic_DNA"/>
</dbReference>
<feature type="compositionally biased region" description="Basic and acidic residues" evidence="1">
    <location>
        <begin position="772"/>
        <end position="782"/>
    </location>
</feature>
<feature type="compositionally biased region" description="Basic and acidic residues" evidence="1">
    <location>
        <begin position="277"/>
        <end position="300"/>
    </location>
</feature>
<dbReference type="AlphaFoldDB" id="A0A5N6TSP0"/>
<sequence>MASNREERLQMRQRGAGTRRIKEVDFGFSFGLAPPPADSLQTASQSADVDIAIPPAPLPAASETTQPGAVSPDRKPSSPRNSGPPQRTPGSARNALPERPSTFDIPEDDAPDLGRGSKRRKIELPSPTPRASIDRDGAQPESQGSPTGAQPSAPLPSEPVQPGDKPEPLPPPGIPQEEQREQAPEPTVVAPDGPVAEESTLGDENAERNNEKPESPKAQQEQPETNGTPSPSETAKGKRKRASSADQHPHQSVEEPPALEPETADESTHRQASRGLSNEDRHDTPMTSVDAEHPKPETGKRQRGRPRTSADSFSATDQEKAQSEALSARSTPVDGAETQEPETKRLRGKGAKKQAQVPVTNEPPDEPPMEVDNAPDKEDTTAMETTRPLRRRSNEETQEERDEPPTKKVALSPEGAEASQKPEGKRRGRKRSKQEENPEASAEPEPEPEAEAEAEPSLPSRSTRGRPGSKEGTKTAQAEEPAPKESEPEGPEEAEPSRRGRSRLKDKKSTRSPETAGEPEPEGQEPEPSPGARRGRGRPAASKDKPTESVETAKEPEPRQSPVPRRIRGRPAVSKDKPTESIEASEEPEPEPEPSAGARRGRGQPTVSKDKKPTKSIETAEEPEPEPEPEPSPGPRRIRGRPAVSKGKKPTESVEETAEPEPEPSPGARRGRGRSGVAKGKKPIESVEETAEPEAAETERRPRRGRPSLSKKDKQPAQPEEPEPEAEPEEAPKKSEPSASGRGRGRQPGSKKDKKPAQPEETQPEETVEEAAAERDEGEASRARRKPRQPRGETVPVTVHRLANVASLSGIRADASSGEDESADELSTRQKTKLPSRGGVNVADVLGQICRETLEKSLTTLMNGIANEGNAARRSELTTKRKAVEAYGTELEGRLFELGEMLDSNFMLGVKMKKAKREMLDMRSRLYHLRSERESVALQMDAVRKKHADEERTRQTHTDINNSLHSLELALERQTRPDTDDTDDPASTAGLEFMLRSVAETVSSSAPGAQGGLLNQIKAFNAQLETAARRLES</sequence>
<evidence type="ECO:0000256" key="1">
    <source>
        <dbReference type="SAM" id="MobiDB-lite"/>
    </source>
</evidence>
<feature type="compositionally biased region" description="Polar residues" evidence="1">
    <location>
        <begin position="217"/>
        <end position="233"/>
    </location>
</feature>
<evidence type="ECO:0000313" key="3">
    <source>
        <dbReference type="EMBL" id="KAE8149372.1"/>
    </source>
</evidence>
<feature type="compositionally biased region" description="Basic and acidic residues" evidence="1">
    <location>
        <begin position="947"/>
        <end position="957"/>
    </location>
</feature>
<accession>A0A5N6TSP0</accession>
<proteinExistence type="predicted"/>
<feature type="compositionally biased region" description="Basic and acidic residues" evidence="1">
    <location>
        <begin position="205"/>
        <end position="215"/>
    </location>
</feature>
<keyword evidence="4" id="KW-1185">Reference proteome</keyword>
<dbReference type="InterPro" id="IPR017956">
    <property type="entry name" value="AT_hook_DNA-bd_motif"/>
</dbReference>
<feature type="compositionally biased region" description="Polar residues" evidence="1">
    <location>
        <begin position="140"/>
        <end position="150"/>
    </location>
</feature>
<feature type="compositionally biased region" description="Basic and acidic residues" evidence="1">
    <location>
        <begin position="541"/>
        <end position="558"/>
    </location>
</feature>
<feature type="compositionally biased region" description="Acidic residues" evidence="1">
    <location>
        <begin position="762"/>
        <end position="771"/>
    </location>
</feature>
<organism evidence="3 4">
    <name type="scientific">Aspergillus avenaceus</name>
    <dbReference type="NCBI Taxonomy" id="36643"/>
    <lineage>
        <taxon>Eukaryota</taxon>
        <taxon>Fungi</taxon>
        <taxon>Dikarya</taxon>
        <taxon>Ascomycota</taxon>
        <taxon>Pezizomycotina</taxon>
        <taxon>Eurotiomycetes</taxon>
        <taxon>Eurotiomycetidae</taxon>
        <taxon>Eurotiales</taxon>
        <taxon>Aspergillaceae</taxon>
        <taxon>Aspergillus</taxon>
        <taxon>Aspergillus subgen. Circumdati</taxon>
    </lineage>
</organism>
<feature type="compositionally biased region" description="Polar residues" evidence="1">
    <location>
        <begin position="78"/>
        <end position="91"/>
    </location>
</feature>
<feature type="compositionally biased region" description="Acidic residues" evidence="1">
    <location>
        <begin position="720"/>
        <end position="729"/>
    </location>
</feature>
<dbReference type="InterPro" id="IPR048743">
    <property type="entry name" value="AME1"/>
</dbReference>
<feature type="region of interest" description="Disordered" evidence="1">
    <location>
        <begin position="945"/>
        <end position="965"/>
    </location>
</feature>
<feature type="compositionally biased region" description="Acidic residues" evidence="1">
    <location>
        <begin position="619"/>
        <end position="629"/>
    </location>
</feature>
<gene>
    <name evidence="3" type="ORF">BDV25DRAFT_156473</name>
</gene>
<evidence type="ECO:0000313" key="4">
    <source>
        <dbReference type="Proteomes" id="UP000325780"/>
    </source>
</evidence>
<feature type="compositionally biased region" description="Basic and acidic residues" evidence="1">
    <location>
        <begin position="1"/>
        <end position="10"/>
    </location>
</feature>
<feature type="region of interest" description="Disordered" evidence="1">
    <location>
        <begin position="1"/>
        <end position="837"/>
    </location>
</feature>
<dbReference type="Pfam" id="PF20994">
    <property type="entry name" value="CENPU"/>
    <property type="match status" value="1"/>
</dbReference>
<dbReference type="Proteomes" id="UP000325780">
    <property type="component" value="Unassembled WGS sequence"/>
</dbReference>
<protein>
    <recommendedName>
        <fullName evidence="2">Inner kinetochore subunit AME1 domain-containing protein</fullName>
    </recommendedName>
</protein>
<evidence type="ECO:0000259" key="2">
    <source>
        <dbReference type="Pfam" id="PF20994"/>
    </source>
</evidence>
<name>A0A5N6TSP0_ASPAV</name>
<feature type="compositionally biased region" description="Acidic residues" evidence="1">
    <location>
        <begin position="583"/>
        <end position="592"/>
    </location>
</feature>
<reference evidence="3 4" key="1">
    <citation type="submission" date="2019-04" db="EMBL/GenBank/DDBJ databases">
        <title>Friends and foes A comparative genomics study of 23 Aspergillus species from section Flavi.</title>
        <authorList>
            <consortium name="DOE Joint Genome Institute"/>
            <person name="Kjaerbolling I."/>
            <person name="Vesth T."/>
            <person name="Frisvad J.C."/>
            <person name="Nybo J.L."/>
            <person name="Theobald S."/>
            <person name="Kildgaard S."/>
            <person name="Isbrandt T."/>
            <person name="Kuo A."/>
            <person name="Sato A."/>
            <person name="Lyhne E.K."/>
            <person name="Kogle M.E."/>
            <person name="Wiebenga A."/>
            <person name="Kun R.S."/>
            <person name="Lubbers R.J."/>
            <person name="Makela M.R."/>
            <person name="Barry K."/>
            <person name="Chovatia M."/>
            <person name="Clum A."/>
            <person name="Daum C."/>
            <person name="Haridas S."/>
            <person name="He G."/>
            <person name="LaButti K."/>
            <person name="Lipzen A."/>
            <person name="Mondo S."/>
            <person name="Riley R."/>
            <person name="Salamov A."/>
            <person name="Simmons B.A."/>
            <person name="Magnuson J.K."/>
            <person name="Henrissat B."/>
            <person name="Mortensen U.H."/>
            <person name="Larsen T.O."/>
            <person name="Devries R.P."/>
            <person name="Grigoriev I.V."/>
            <person name="Machida M."/>
            <person name="Baker S.E."/>
            <person name="Andersen M.R."/>
        </authorList>
    </citation>
    <scope>NUCLEOTIDE SEQUENCE [LARGE SCALE GENOMIC DNA]</scope>
    <source>
        <strain evidence="3 4">IBT 18842</strain>
    </source>
</reference>
<feature type="compositionally biased region" description="Basic residues" evidence="1">
    <location>
        <begin position="499"/>
        <end position="510"/>
    </location>
</feature>
<dbReference type="PRINTS" id="PR00929">
    <property type="entry name" value="ATHOOK"/>
</dbReference>
<dbReference type="GO" id="GO:0003677">
    <property type="term" value="F:DNA binding"/>
    <property type="evidence" value="ECO:0007669"/>
    <property type="project" value="InterPro"/>
</dbReference>
<dbReference type="OrthoDB" id="5377952at2759"/>
<feature type="compositionally biased region" description="Acidic residues" evidence="1">
    <location>
        <begin position="653"/>
        <end position="662"/>
    </location>
</feature>
<feature type="domain" description="Inner kinetochore subunit AME1" evidence="2">
    <location>
        <begin position="791"/>
        <end position="1026"/>
    </location>
</feature>